<comment type="subcellular location">
    <subcellularLocation>
        <location evidence="1">Membrane</location>
        <topology evidence="1">Multi-pass membrane protein</topology>
    </subcellularLocation>
</comment>
<keyword evidence="10" id="KW-1185">Reference proteome</keyword>
<feature type="transmembrane region" description="Helical" evidence="5">
    <location>
        <begin position="126"/>
        <end position="146"/>
    </location>
</feature>
<dbReference type="Proteomes" id="UP000029389">
    <property type="component" value="Unassembled WGS sequence"/>
</dbReference>
<evidence type="ECO:0000256" key="4">
    <source>
        <dbReference type="ARBA" id="ARBA00023136"/>
    </source>
</evidence>
<keyword evidence="3 5" id="KW-1133">Transmembrane helix</keyword>
<evidence type="ECO:0000259" key="6">
    <source>
        <dbReference type="Pfam" id="PF04893"/>
    </source>
</evidence>
<feature type="domain" description="Yip1" evidence="6">
    <location>
        <begin position="18"/>
        <end position="210"/>
    </location>
</feature>
<dbReference type="EMBL" id="QVOD01000033">
    <property type="protein sequence ID" value="RFT64797.1"/>
    <property type="molecule type" value="Genomic_DNA"/>
</dbReference>
<comment type="caution">
    <text evidence="7">The sequence shown here is derived from an EMBL/GenBank/DDBJ whole genome shotgun (WGS) entry which is preliminary data.</text>
</comment>
<dbReference type="Proteomes" id="UP000264294">
    <property type="component" value="Unassembled WGS sequence"/>
</dbReference>
<evidence type="ECO:0000313" key="10">
    <source>
        <dbReference type="Proteomes" id="UP000264294"/>
    </source>
</evidence>
<feature type="transmembrane region" description="Helical" evidence="5">
    <location>
        <begin position="166"/>
        <end position="189"/>
    </location>
</feature>
<reference evidence="7 9" key="1">
    <citation type="submission" date="2014-04" db="EMBL/GenBank/DDBJ databases">
        <authorList>
            <person name="Bishop-Lilly K.A."/>
            <person name="Broomall S.M."/>
            <person name="Chain P.S."/>
            <person name="Chertkov O."/>
            <person name="Coyne S.R."/>
            <person name="Daligault H.E."/>
            <person name="Davenport K.W."/>
            <person name="Erkkila T."/>
            <person name="Frey K.G."/>
            <person name="Gibbons H.S."/>
            <person name="Gu W."/>
            <person name="Jaissle J."/>
            <person name="Johnson S.L."/>
            <person name="Koroleva G.I."/>
            <person name="Ladner J.T."/>
            <person name="Lo C.-C."/>
            <person name="Minogue T.D."/>
            <person name="Munk C."/>
            <person name="Palacios G.F."/>
            <person name="Redden C.L."/>
            <person name="Rosenzweig C.N."/>
            <person name="Scholz M.B."/>
            <person name="Teshima H."/>
            <person name="Xu Y."/>
        </authorList>
    </citation>
    <scope>NUCLEOTIDE SEQUENCE [LARGE SCALE GENOMIC DNA]</scope>
    <source>
        <strain evidence="7 9">BHP</strain>
    </source>
</reference>
<accession>A0A090YUN5</accession>
<organism evidence="7 9">
    <name type="scientific">Bacillus clarus</name>
    <dbReference type="NCBI Taxonomy" id="2338372"/>
    <lineage>
        <taxon>Bacteria</taxon>
        <taxon>Bacillati</taxon>
        <taxon>Bacillota</taxon>
        <taxon>Bacilli</taxon>
        <taxon>Bacillales</taxon>
        <taxon>Bacillaceae</taxon>
        <taxon>Bacillus</taxon>
        <taxon>Bacillus cereus group</taxon>
    </lineage>
</organism>
<gene>
    <name evidence="8" type="ORF">D0U04_21295</name>
    <name evidence="7" type="ORF">DJ93_2209</name>
</gene>
<evidence type="ECO:0000256" key="2">
    <source>
        <dbReference type="ARBA" id="ARBA00022692"/>
    </source>
</evidence>
<dbReference type="EMBL" id="JMQC01000008">
    <property type="protein sequence ID" value="KFN01668.1"/>
    <property type="molecule type" value="Genomic_DNA"/>
</dbReference>
<reference evidence="8 10" key="2">
    <citation type="submission" date="2018-08" db="EMBL/GenBank/DDBJ databases">
        <title>Bacillus clarus sp. nov. strain PS00077A.</title>
        <authorList>
            <person name="Mendez Acevedo M."/>
            <person name="Carroll L."/>
            <person name="Mukherjee M."/>
            <person name="Wiedmann M."/>
            <person name="Kovac J."/>
        </authorList>
    </citation>
    <scope>NUCLEOTIDE SEQUENCE [LARGE SCALE GENOMIC DNA]</scope>
    <source>
        <strain evidence="8 10">PS00077A</strain>
    </source>
</reference>
<evidence type="ECO:0000313" key="7">
    <source>
        <dbReference type="EMBL" id="KFN01668.1"/>
    </source>
</evidence>
<dbReference type="InterPro" id="IPR006977">
    <property type="entry name" value="Yip1_dom"/>
</dbReference>
<dbReference type="PATRIC" id="fig|1405.8.peg.2390"/>
<feature type="transmembrane region" description="Helical" evidence="5">
    <location>
        <begin position="80"/>
        <end position="105"/>
    </location>
</feature>
<feature type="transmembrane region" description="Helical" evidence="5">
    <location>
        <begin position="201"/>
        <end position="221"/>
    </location>
</feature>
<sequence>MEANLNTQKVGGEKPSLFGMITSPGVQFERMKTKSPVWGAFILFIILTAAIAGIGMYQIMNHPEVMSEVPNAEAAKVAGYFGMGLGVVGGLFGTAFWFFVAAGIYKVIMMFMGNDTPYMKLLSIYVYTYTISILGTIVNFIIRMILGGDIETSYTSLATLFEPGTVAHGVASSFEVFNIWGLVVMGLGLHITAGLSKKQATILIVIFFILSVGFSSLSGLVPKFDA</sequence>
<evidence type="ECO:0000256" key="1">
    <source>
        <dbReference type="ARBA" id="ARBA00004141"/>
    </source>
</evidence>
<protein>
    <submittedName>
        <fullName evidence="8">YIP1 family protein</fullName>
    </submittedName>
    <submittedName>
        <fullName evidence="7">Yip1 domain protein</fullName>
    </submittedName>
</protein>
<feature type="transmembrane region" description="Helical" evidence="5">
    <location>
        <begin position="37"/>
        <end position="60"/>
    </location>
</feature>
<proteinExistence type="predicted"/>
<evidence type="ECO:0000313" key="8">
    <source>
        <dbReference type="EMBL" id="RFT64797.1"/>
    </source>
</evidence>
<dbReference type="AlphaFoldDB" id="A0A090YUN5"/>
<keyword evidence="4 5" id="KW-0472">Membrane</keyword>
<evidence type="ECO:0000256" key="3">
    <source>
        <dbReference type="ARBA" id="ARBA00022989"/>
    </source>
</evidence>
<evidence type="ECO:0000313" key="9">
    <source>
        <dbReference type="Proteomes" id="UP000029389"/>
    </source>
</evidence>
<evidence type="ECO:0000256" key="5">
    <source>
        <dbReference type="SAM" id="Phobius"/>
    </source>
</evidence>
<name>A0A090YUN5_9BACI</name>
<dbReference type="GO" id="GO:0016020">
    <property type="term" value="C:membrane"/>
    <property type="evidence" value="ECO:0007669"/>
    <property type="project" value="UniProtKB-SubCell"/>
</dbReference>
<dbReference type="RefSeq" id="WP_042980957.1">
    <property type="nucleotide sequence ID" value="NZ_JMQC01000008.1"/>
</dbReference>
<dbReference type="Pfam" id="PF04893">
    <property type="entry name" value="Yip1"/>
    <property type="match status" value="1"/>
</dbReference>
<keyword evidence="2 5" id="KW-0812">Transmembrane</keyword>